<sequence>MPNNAKPLWTGTTGPRFVERAAHRHWLLGQASSLFDFFQFASFNPKGGFFTLTDEGLPNPPKAGNAGVVRELHDTTRMVHCSAVAHLLGVPGADRNVDHGMDFIWNRHRDTANGGYFWGVDDDKATNPNKLAYGHAFVILAASSAKVIGHPDADRLLGDILEVLQTRFWDKAAGATTEEYRADWSVISDYRGQNSNMHLTEALMAAFEVTGDRQLLTMAERIAELIINRHAREQGWRVAEHFNSDWSVDRDYVGDPMFRPKGTTPGHALEWSRLLVQLWELGGRAHAWMLDAAKNLFLKTVETGWNNASGGFYYTLTWNDQPDCSDLYWWPCAEGIAAAAVLGSVDGDPRFEEWYRRIWGFVSNHIIDRKHGGWIPELDANLKQVNRVFTGRPDIYHAVQACLIPLLPPNGSITRGLEGSGSISLLAGR</sequence>
<dbReference type="Proteomes" id="UP000184485">
    <property type="component" value="Unassembled WGS sequence"/>
</dbReference>
<keyword evidence="4" id="KW-1185">Reference proteome</keyword>
<reference evidence="3 4" key="1">
    <citation type="submission" date="2016-11" db="EMBL/GenBank/DDBJ databases">
        <authorList>
            <person name="Jaros S."/>
            <person name="Januszkiewicz K."/>
            <person name="Wedrychowicz H."/>
        </authorList>
    </citation>
    <scope>NUCLEOTIDE SEQUENCE [LARGE SCALE GENOMIC DNA]</scope>
    <source>
        <strain evidence="3 4">DSM 19436</strain>
    </source>
</reference>
<dbReference type="InterPro" id="IPR008928">
    <property type="entry name" value="6-hairpin_glycosidase_sf"/>
</dbReference>
<dbReference type="GO" id="GO:0016853">
    <property type="term" value="F:isomerase activity"/>
    <property type="evidence" value="ECO:0007669"/>
    <property type="project" value="UniProtKB-KW"/>
</dbReference>
<protein>
    <submittedName>
        <fullName evidence="3">Mannose or cellobiose epimerase, N-acyl-D-glucosamine 2-epimerase family</fullName>
    </submittedName>
</protein>
<dbReference type="SMR" id="A0A1M4U401"/>
<dbReference type="RefSeq" id="WP_073050909.1">
    <property type="nucleotide sequence ID" value="NZ_FQUP01000001.1"/>
</dbReference>
<dbReference type="STRING" id="1122133.SAMN02745157_0342"/>
<gene>
    <name evidence="3" type="ORF">SAMN02745157_0342</name>
</gene>
<comment type="similarity">
    <text evidence="1">Belongs to the N-acylglucosamine 2-epimerase family.</text>
</comment>
<dbReference type="OrthoDB" id="9806359at2"/>
<proteinExistence type="inferred from homology"/>
<dbReference type="InterPro" id="IPR012341">
    <property type="entry name" value="6hp_glycosidase-like_sf"/>
</dbReference>
<evidence type="ECO:0000256" key="1">
    <source>
        <dbReference type="ARBA" id="ARBA00008558"/>
    </source>
</evidence>
<organism evidence="3 4">
    <name type="scientific">Kaistia soli DSM 19436</name>
    <dbReference type="NCBI Taxonomy" id="1122133"/>
    <lineage>
        <taxon>Bacteria</taxon>
        <taxon>Pseudomonadati</taxon>
        <taxon>Pseudomonadota</taxon>
        <taxon>Alphaproteobacteria</taxon>
        <taxon>Hyphomicrobiales</taxon>
        <taxon>Kaistiaceae</taxon>
        <taxon>Kaistia</taxon>
    </lineage>
</organism>
<dbReference type="AlphaFoldDB" id="A0A1M4U401"/>
<evidence type="ECO:0000313" key="4">
    <source>
        <dbReference type="Proteomes" id="UP000184485"/>
    </source>
</evidence>
<dbReference type="EMBL" id="FQUP01000001">
    <property type="protein sequence ID" value="SHE51469.1"/>
    <property type="molecule type" value="Genomic_DNA"/>
</dbReference>
<dbReference type="InterPro" id="IPR010819">
    <property type="entry name" value="AGE/CE"/>
</dbReference>
<dbReference type="Pfam" id="PF07221">
    <property type="entry name" value="GlcNAc_2-epim"/>
    <property type="match status" value="1"/>
</dbReference>
<evidence type="ECO:0000313" key="3">
    <source>
        <dbReference type="EMBL" id="SHE51469.1"/>
    </source>
</evidence>
<dbReference type="Gene3D" id="1.50.10.10">
    <property type="match status" value="1"/>
</dbReference>
<dbReference type="GO" id="GO:0005975">
    <property type="term" value="P:carbohydrate metabolic process"/>
    <property type="evidence" value="ECO:0007669"/>
    <property type="project" value="InterPro"/>
</dbReference>
<accession>A0A1M4U401</accession>
<dbReference type="PANTHER" id="PTHR15108">
    <property type="entry name" value="N-ACYLGLUCOSAMINE-2-EPIMERASE"/>
    <property type="match status" value="1"/>
</dbReference>
<dbReference type="SUPFAM" id="SSF48208">
    <property type="entry name" value="Six-hairpin glycosidases"/>
    <property type="match status" value="1"/>
</dbReference>
<evidence type="ECO:0000256" key="2">
    <source>
        <dbReference type="ARBA" id="ARBA00023235"/>
    </source>
</evidence>
<keyword evidence="2" id="KW-0413">Isomerase</keyword>
<name>A0A1M4U401_9HYPH</name>